<reference evidence="1 2" key="1">
    <citation type="submission" date="2017-06" db="EMBL/GenBank/DDBJ databases">
        <title>Genome sequencing of cyanobaciteial culture collection at National Institute for Environmental Studies (NIES).</title>
        <authorList>
            <person name="Hirose Y."/>
            <person name="Shimura Y."/>
            <person name="Fujisawa T."/>
            <person name="Nakamura Y."/>
            <person name="Kawachi M."/>
        </authorList>
    </citation>
    <scope>NUCLEOTIDE SEQUENCE [LARGE SCALE GENOMIC DNA]</scope>
    <source>
        <strain evidence="1 2">NIES-21</strain>
        <plasmid evidence="2">Plasmid2 dna</plasmid>
    </source>
</reference>
<proteinExistence type="predicted"/>
<protein>
    <submittedName>
        <fullName evidence="1">Uncharacterized protein</fullName>
    </submittedName>
</protein>
<geneLocation type="plasmid" evidence="2">
    <name>Plasmid2 dna</name>
</geneLocation>
<name>A0A1Z4GRT0_9CYAN</name>
<evidence type="ECO:0000313" key="2">
    <source>
        <dbReference type="Proteomes" id="UP000218287"/>
    </source>
</evidence>
<dbReference type="EMBL" id="AP018176">
    <property type="protein sequence ID" value="BAY20215.1"/>
    <property type="molecule type" value="Genomic_DNA"/>
</dbReference>
<dbReference type="OrthoDB" id="148767at2"/>
<sequence length="60" mass="6686">MATEPIITNERVDDIPILLTPIQKMSIGKLIDKHFPTHGNEPAMFGQLVAAAPDWVEWMG</sequence>
<organism evidence="1 2">
    <name type="scientific">Anabaenopsis circularis NIES-21</name>
    <dbReference type="NCBI Taxonomy" id="1085406"/>
    <lineage>
        <taxon>Bacteria</taxon>
        <taxon>Bacillati</taxon>
        <taxon>Cyanobacteriota</taxon>
        <taxon>Cyanophyceae</taxon>
        <taxon>Nostocales</taxon>
        <taxon>Nodulariaceae</taxon>
        <taxon>Anabaenopsis</taxon>
    </lineage>
</organism>
<evidence type="ECO:0000313" key="1">
    <source>
        <dbReference type="EMBL" id="BAY20215.1"/>
    </source>
</evidence>
<dbReference type="Proteomes" id="UP000218287">
    <property type="component" value="Plasmid Plasmid2 dna"/>
</dbReference>
<keyword evidence="1" id="KW-0614">Plasmid</keyword>
<keyword evidence="2" id="KW-1185">Reference proteome</keyword>
<accession>A0A1Z4GRT0</accession>
<dbReference type="AlphaFoldDB" id="A0A1Z4GRT0"/>
<gene>
    <name evidence="1" type="ORF">NIES21_60850</name>
</gene>